<dbReference type="RefSeq" id="WP_344659751.1">
    <property type="nucleotide sequence ID" value="NZ_BAAAQM010000032.1"/>
</dbReference>
<comment type="caution">
    <text evidence="1">The sequence shown here is derived from an EMBL/GenBank/DDBJ whole genome shotgun (WGS) entry which is preliminary data.</text>
</comment>
<evidence type="ECO:0000313" key="1">
    <source>
        <dbReference type="EMBL" id="GAA1983984.1"/>
    </source>
</evidence>
<gene>
    <name evidence="1" type="ORF">GCM10009838_52250</name>
</gene>
<organism evidence="1 2">
    <name type="scientific">Catenulispora subtropica</name>
    <dbReference type="NCBI Taxonomy" id="450798"/>
    <lineage>
        <taxon>Bacteria</taxon>
        <taxon>Bacillati</taxon>
        <taxon>Actinomycetota</taxon>
        <taxon>Actinomycetes</taxon>
        <taxon>Catenulisporales</taxon>
        <taxon>Catenulisporaceae</taxon>
        <taxon>Catenulispora</taxon>
    </lineage>
</organism>
<dbReference type="InterPro" id="IPR046197">
    <property type="entry name" value="DUF6229"/>
</dbReference>
<dbReference type="Pfam" id="PF19740">
    <property type="entry name" value="DUF6229"/>
    <property type="match status" value="1"/>
</dbReference>
<dbReference type="EMBL" id="BAAAQM010000032">
    <property type="protein sequence ID" value="GAA1983984.1"/>
    <property type="molecule type" value="Genomic_DNA"/>
</dbReference>
<dbReference type="Proteomes" id="UP001499854">
    <property type="component" value="Unassembled WGS sequence"/>
</dbReference>
<reference evidence="2" key="1">
    <citation type="journal article" date="2019" name="Int. J. Syst. Evol. Microbiol.">
        <title>The Global Catalogue of Microorganisms (GCM) 10K type strain sequencing project: providing services to taxonomists for standard genome sequencing and annotation.</title>
        <authorList>
            <consortium name="The Broad Institute Genomics Platform"/>
            <consortium name="The Broad Institute Genome Sequencing Center for Infectious Disease"/>
            <person name="Wu L."/>
            <person name="Ma J."/>
        </authorList>
    </citation>
    <scope>NUCLEOTIDE SEQUENCE [LARGE SCALE GENOMIC DNA]</scope>
    <source>
        <strain evidence="2">JCM 16013</strain>
    </source>
</reference>
<proteinExistence type="predicted"/>
<evidence type="ECO:0000313" key="2">
    <source>
        <dbReference type="Proteomes" id="UP001499854"/>
    </source>
</evidence>
<sequence>MPKSEVLDLADQIVLEWLSADEADSPAGPLFTGGKYAEADIIGAAYIETRSTCSSCTASRGSFCC</sequence>
<protein>
    <submittedName>
        <fullName evidence="1">Uncharacterized protein</fullName>
    </submittedName>
</protein>
<keyword evidence="2" id="KW-1185">Reference proteome</keyword>
<name>A0ABP5DP63_9ACTN</name>
<accession>A0ABP5DP63</accession>